<comment type="caution">
    <text evidence="1">The sequence shown here is derived from an EMBL/GenBank/DDBJ whole genome shotgun (WGS) entry which is preliminary data.</text>
</comment>
<evidence type="ECO:0000313" key="1">
    <source>
        <dbReference type="EMBL" id="KAH3782192.1"/>
    </source>
</evidence>
<dbReference type="Proteomes" id="UP000828390">
    <property type="component" value="Unassembled WGS sequence"/>
</dbReference>
<protein>
    <submittedName>
        <fullName evidence="1">Uncharacterized protein</fullName>
    </submittedName>
</protein>
<gene>
    <name evidence="1" type="ORF">DPMN_160104</name>
</gene>
<dbReference type="AlphaFoldDB" id="A0A9D4EQK3"/>
<organism evidence="1 2">
    <name type="scientific">Dreissena polymorpha</name>
    <name type="common">Zebra mussel</name>
    <name type="synonym">Mytilus polymorpha</name>
    <dbReference type="NCBI Taxonomy" id="45954"/>
    <lineage>
        <taxon>Eukaryota</taxon>
        <taxon>Metazoa</taxon>
        <taxon>Spiralia</taxon>
        <taxon>Lophotrochozoa</taxon>
        <taxon>Mollusca</taxon>
        <taxon>Bivalvia</taxon>
        <taxon>Autobranchia</taxon>
        <taxon>Heteroconchia</taxon>
        <taxon>Euheterodonta</taxon>
        <taxon>Imparidentia</taxon>
        <taxon>Neoheterodontei</taxon>
        <taxon>Myida</taxon>
        <taxon>Dreissenoidea</taxon>
        <taxon>Dreissenidae</taxon>
        <taxon>Dreissena</taxon>
    </lineage>
</organism>
<evidence type="ECO:0000313" key="2">
    <source>
        <dbReference type="Proteomes" id="UP000828390"/>
    </source>
</evidence>
<proteinExistence type="predicted"/>
<keyword evidence="2" id="KW-1185">Reference proteome</keyword>
<accession>A0A9D4EQK3</accession>
<reference evidence="1" key="2">
    <citation type="submission" date="2020-11" db="EMBL/GenBank/DDBJ databases">
        <authorList>
            <person name="McCartney M.A."/>
            <person name="Auch B."/>
            <person name="Kono T."/>
            <person name="Mallez S."/>
            <person name="Becker A."/>
            <person name="Gohl D.M."/>
            <person name="Silverstein K.A.T."/>
            <person name="Koren S."/>
            <person name="Bechman K.B."/>
            <person name="Herman A."/>
            <person name="Abrahante J.E."/>
            <person name="Garbe J."/>
        </authorList>
    </citation>
    <scope>NUCLEOTIDE SEQUENCE</scope>
    <source>
        <strain evidence="1">Duluth1</strain>
        <tissue evidence="1">Whole animal</tissue>
    </source>
</reference>
<dbReference type="EMBL" id="JAIWYP010000008">
    <property type="protein sequence ID" value="KAH3782192.1"/>
    <property type="molecule type" value="Genomic_DNA"/>
</dbReference>
<sequence>MADVILSSTRIVECLHKSAGCLPFTPEKSAEVVMACMQLHNFSSEHNILMDEEERNILRNRLGEATLESLIRLCLHTERLGEKEVRDSIIDMFNASDRQIALKANVEGLLKVPSSLWELNFSIGKAIQLAYRRSMVPPRFPLMIKKARRGTLGLSPP</sequence>
<reference evidence="1" key="1">
    <citation type="journal article" date="2019" name="bioRxiv">
        <title>The Genome of the Zebra Mussel, Dreissena polymorpha: A Resource for Invasive Species Research.</title>
        <authorList>
            <person name="McCartney M.A."/>
            <person name="Auch B."/>
            <person name="Kono T."/>
            <person name="Mallez S."/>
            <person name="Zhang Y."/>
            <person name="Obille A."/>
            <person name="Becker A."/>
            <person name="Abrahante J.E."/>
            <person name="Garbe J."/>
            <person name="Badalamenti J.P."/>
            <person name="Herman A."/>
            <person name="Mangelson H."/>
            <person name="Liachko I."/>
            <person name="Sullivan S."/>
            <person name="Sone E.D."/>
            <person name="Koren S."/>
            <person name="Silverstein K.A.T."/>
            <person name="Beckman K.B."/>
            <person name="Gohl D.M."/>
        </authorList>
    </citation>
    <scope>NUCLEOTIDE SEQUENCE</scope>
    <source>
        <strain evidence="1">Duluth1</strain>
        <tissue evidence="1">Whole animal</tissue>
    </source>
</reference>
<name>A0A9D4EQK3_DREPO</name>